<protein>
    <submittedName>
        <fullName evidence="3">Uncharacterized protein</fullName>
    </submittedName>
</protein>
<gene>
    <name evidence="3" type="ORF">D9619_011426</name>
</gene>
<evidence type="ECO:0000256" key="2">
    <source>
        <dbReference type="SAM" id="Phobius"/>
    </source>
</evidence>
<dbReference type="EMBL" id="JAACJJ010000016">
    <property type="protein sequence ID" value="KAF5324269.1"/>
    <property type="molecule type" value="Genomic_DNA"/>
</dbReference>
<feature type="transmembrane region" description="Helical" evidence="2">
    <location>
        <begin position="227"/>
        <end position="245"/>
    </location>
</feature>
<dbReference type="AlphaFoldDB" id="A0A8H5F5B4"/>
<keyword evidence="2" id="KW-0812">Transmembrane</keyword>
<evidence type="ECO:0000313" key="4">
    <source>
        <dbReference type="Proteomes" id="UP000567179"/>
    </source>
</evidence>
<evidence type="ECO:0000256" key="1">
    <source>
        <dbReference type="SAM" id="MobiDB-lite"/>
    </source>
</evidence>
<dbReference type="OrthoDB" id="438545at2759"/>
<organism evidence="3 4">
    <name type="scientific">Psilocybe cf. subviscida</name>
    <dbReference type="NCBI Taxonomy" id="2480587"/>
    <lineage>
        <taxon>Eukaryota</taxon>
        <taxon>Fungi</taxon>
        <taxon>Dikarya</taxon>
        <taxon>Basidiomycota</taxon>
        <taxon>Agaricomycotina</taxon>
        <taxon>Agaricomycetes</taxon>
        <taxon>Agaricomycetidae</taxon>
        <taxon>Agaricales</taxon>
        <taxon>Agaricineae</taxon>
        <taxon>Strophariaceae</taxon>
        <taxon>Psilocybe</taxon>
    </lineage>
</organism>
<reference evidence="3 4" key="1">
    <citation type="journal article" date="2020" name="ISME J.">
        <title>Uncovering the hidden diversity of litter-decomposition mechanisms in mushroom-forming fungi.</title>
        <authorList>
            <person name="Floudas D."/>
            <person name="Bentzer J."/>
            <person name="Ahren D."/>
            <person name="Johansson T."/>
            <person name="Persson P."/>
            <person name="Tunlid A."/>
        </authorList>
    </citation>
    <scope>NUCLEOTIDE SEQUENCE [LARGE SCALE GENOMIC DNA]</scope>
    <source>
        <strain evidence="3 4">CBS 101986</strain>
    </source>
</reference>
<keyword evidence="4" id="KW-1185">Reference proteome</keyword>
<feature type="region of interest" description="Disordered" evidence="1">
    <location>
        <begin position="254"/>
        <end position="276"/>
    </location>
</feature>
<comment type="caution">
    <text evidence="3">The sequence shown here is derived from an EMBL/GenBank/DDBJ whole genome shotgun (WGS) entry which is preliminary data.</text>
</comment>
<evidence type="ECO:0000313" key="3">
    <source>
        <dbReference type="EMBL" id="KAF5324269.1"/>
    </source>
</evidence>
<feature type="region of interest" description="Disordered" evidence="1">
    <location>
        <begin position="1"/>
        <end position="27"/>
    </location>
</feature>
<accession>A0A8H5F5B4</accession>
<dbReference type="Proteomes" id="UP000567179">
    <property type="component" value="Unassembled WGS sequence"/>
</dbReference>
<name>A0A8H5F5B4_9AGAR</name>
<proteinExistence type="predicted"/>
<keyword evidence="2" id="KW-0472">Membrane</keyword>
<sequence>MQSLVSNDQPSRRAKAPNGSPSSSLGYTNHKLGVKLRDIESCCRNISTLGIGRGFQASRCTRRRCRRHDVVLSVVRGRQAMASSEKLPGKTTRMLSSGVAAFGLTCSPSLCAMRTTDRHASFLATAQLTSPTAVVFFDAAIAKESTLASLLQVSRDLHSVVVAFRAACWGADEVKYEMRMKMDGSFVSDTLLDHRHKGPMPNVVASLYHDLTSGTINPPARTQNRNVWITLLMAIFVLVVVFFEAHQQFAPGSSAKVASPATPRPGPSECPSASRHRCGKPTMVLGAVACLVDLLSSSTPEWRH</sequence>
<keyword evidence="2" id="KW-1133">Transmembrane helix</keyword>